<comment type="cofactor">
    <cofactor evidence="2">
        <name>FAD</name>
        <dbReference type="ChEBI" id="CHEBI:57692"/>
    </cofactor>
</comment>
<evidence type="ECO:0000256" key="19">
    <source>
        <dbReference type="ARBA" id="ARBA00049342"/>
    </source>
</evidence>
<dbReference type="InterPro" id="IPR017927">
    <property type="entry name" value="FAD-bd_FR_type"/>
</dbReference>
<evidence type="ECO:0000256" key="14">
    <source>
        <dbReference type="ARBA" id="ARBA00023098"/>
    </source>
</evidence>
<keyword evidence="16" id="KW-1207">Sterol metabolism</keyword>
<keyword evidence="10" id="KW-0752">Steroid biosynthesis</keyword>
<accession>A0AAV9NN76</accession>
<dbReference type="PRINTS" id="PR00371">
    <property type="entry name" value="FPNCR"/>
</dbReference>
<dbReference type="EMBL" id="JAVRRD010000002">
    <property type="protein sequence ID" value="KAK5062573.1"/>
    <property type="molecule type" value="Genomic_DNA"/>
</dbReference>
<dbReference type="PANTHER" id="PTHR19384:SF108">
    <property type="entry name" value="NADPH--CYTOCHROME P450 REDUCTASE"/>
    <property type="match status" value="1"/>
</dbReference>
<keyword evidence="11" id="KW-1133">Transmembrane helix</keyword>
<dbReference type="InterPro" id="IPR001433">
    <property type="entry name" value="OxRdtase_FAD/NAD-bd"/>
</dbReference>
<keyword evidence="5" id="KW-0288">FMN</keyword>
<evidence type="ECO:0000259" key="21">
    <source>
        <dbReference type="PROSITE" id="PS51384"/>
    </source>
</evidence>
<evidence type="ECO:0000256" key="13">
    <source>
        <dbReference type="ARBA" id="ARBA00023011"/>
    </source>
</evidence>
<dbReference type="InterPro" id="IPR017938">
    <property type="entry name" value="Riboflavin_synthase-like_b-brl"/>
</dbReference>
<dbReference type="InterPro" id="IPR003097">
    <property type="entry name" value="CysJ-like_FAD-binding"/>
</dbReference>
<dbReference type="GeneID" id="89972824"/>
<evidence type="ECO:0000256" key="7">
    <source>
        <dbReference type="ARBA" id="ARBA00022824"/>
    </source>
</evidence>
<keyword evidence="23" id="KW-1185">Reference proteome</keyword>
<keyword evidence="15" id="KW-0472">Membrane</keyword>
<name>A0AAV9NN76_9EURO</name>
<proteinExistence type="predicted"/>
<dbReference type="GO" id="GO:0010181">
    <property type="term" value="F:FMN binding"/>
    <property type="evidence" value="ECO:0007669"/>
    <property type="project" value="InterPro"/>
</dbReference>
<dbReference type="PIRSF" id="PIRSF000208">
    <property type="entry name" value="P450R"/>
    <property type="match status" value="1"/>
</dbReference>
<gene>
    <name evidence="22" type="ORF">LTR84_004646</name>
</gene>
<dbReference type="InterPro" id="IPR001094">
    <property type="entry name" value="Flavdoxin-like"/>
</dbReference>
<dbReference type="Gene3D" id="2.40.30.10">
    <property type="entry name" value="Translation factors"/>
    <property type="match status" value="2"/>
</dbReference>
<evidence type="ECO:0000256" key="8">
    <source>
        <dbReference type="ARBA" id="ARBA00022827"/>
    </source>
</evidence>
<dbReference type="Pfam" id="PF00258">
    <property type="entry name" value="Flavodoxin_1"/>
    <property type="match status" value="1"/>
</dbReference>
<feature type="domain" description="Flavodoxin-like" evidence="20">
    <location>
        <begin position="90"/>
        <end position="237"/>
    </location>
</feature>
<dbReference type="Proteomes" id="UP001358417">
    <property type="component" value="Unassembled WGS sequence"/>
</dbReference>
<dbReference type="Pfam" id="PF00175">
    <property type="entry name" value="NAD_binding_1"/>
    <property type="match status" value="1"/>
</dbReference>
<dbReference type="InterPro" id="IPR023208">
    <property type="entry name" value="P450R"/>
</dbReference>
<dbReference type="Gene3D" id="1.20.990.10">
    <property type="entry name" value="NADPH-cytochrome p450 Reductase, Chain A, domain 3"/>
    <property type="match status" value="1"/>
</dbReference>
<evidence type="ECO:0000256" key="5">
    <source>
        <dbReference type="ARBA" id="ARBA00022643"/>
    </source>
</evidence>
<evidence type="ECO:0000256" key="2">
    <source>
        <dbReference type="ARBA" id="ARBA00001974"/>
    </source>
</evidence>
<keyword evidence="7" id="KW-0256">Endoplasmic reticulum</keyword>
<dbReference type="InterPro" id="IPR039261">
    <property type="entry name" value="FNR_nucleotide-bd"/>
</dbReference>
<evidence type="ECO:0000256" key="18">
    <source>
        <dbReference type="ARBA" id="ARBA00023797"/>
    </source>
</evidence>
<keyword evidence="3" id="KW-0444">Lipid biosynthesis</keyword>
<dbReference type="AlphaFoldDB" id="A0AAV9NN76"/>
<dbReference type="PROSITE" id="PS51384">
    <property type="entry name" value="FAD_FR"/>
    <property type="match status" value="1"/>
</dbReference>
<keyword evidence="4" id="KW-0285">Flavoprotein</keyword>
<dbReference type="PRINTS" id="PR00369">
    <property type="entry name" value="FLAVODOXIN"/>
</dbReference>
<keyword evidence="13" id="KW-0756">Sterol biosynthesis</keyword>
<keyword evidence="17" id="KW-0753">Steroid metabolism</keyword>
<evidence type="ECO:0000259" key="20">
    <source>
        <dbReference type="PROSITE" id="PS50902"/>
    </source>
</evidence>
<feature type="domain" description="FAD-binding FR-type" evidence="21">
    <location>
        <begin position="291"/>
        <end position="551"/>
    </location>
</feature>
<evidence type="ECO:0000256" key="15">
    <source>
        <dbReference type="ARBA" id="ARBA00023136"/>
    </source>
</evidence>
<dbReference type="GO" id="GO:0050660">
    <property type="term" value="F:flavin adenine dinucleotide binding"/>
    <property type="evidence" value="ECO:0007669"/>
    <property type="project" value="TreeGrafter"/>
</dbReference>
<comment type="catalytic activity">
    <reaction evidence="19">
        <text>2 oxidized [cytochrome P450] + NADPH = 2 reduced [cytochrome P450] + NADP(+) + H(+)</text>
        <dbReference type="Rhea" id="RHEA:24040"/>
        <dbReference type="Rhea" id="RHEA-COMP:14627"/>
        <dbReference type="Rhea" id="RHEA-COMP:14628"/>
        <dbReference type="ChEBI" id="CHEBI:15378"/>
        <dbReference type="ChEBI" id="CHEBI:55376"/>
        <dbReference type="ChEBI" id="CHEBI:57783"/>
        <dbReference type="ChEBI" id="CHEBI:58349"/>
        <dbReference type="ChEBI" id="CHEBI:60344"/>
        <dbReference type="EC" id="1.6.2.4"/>
    </reaction>
</comment>
<evidence type="ECO:0000256" key="4">
    <source>
        <dbReference type="ARBA" id="ARBA00022630"/>
    </source>
</evidence>
<keyword evidence="8" id="KW-0274">FAD</keyword>
<comment type="cofactor">
    <cofactor evidence="1">
        <name>FMN</name>
        <dbReference type="ChEBI" id="CHEBI:58210"/>
    </cofactor>
</comment>
<reference evidence="22 23" key="1">
    <citation type="submission" date="2023-08" db="EMBL/GenBank/DDBJ databases">
        <title>Black Yeasts Isolated from many extreme environments.</title>
        <authorList>
            <person name="Coleine C."/>
            <person name="Stajich J.E."/>
            <person name="Selbmann L."/>
        </authorList>
    </citation>
    <scope>NUCLEOTIDE SEQUENCE [LARGE SCALE GENOMIC DNA]</scope>
    <source>
        <strain evidence="22 23">CCFEE 5792</strain>
    </source>
</reference>
<evidence type="ECO:0000256" key="6">
    <source>
        <dbReference type="ARBA" id="ARBA00022692"/>
    </source>
</evidence>
<protein>
    <recommendedName>
        <fullName evidence="18">NADPH--hemoprotein reductase</fullName>
        <ecNumber evidence="18">1.6.2.4</ecNumber>
    </recommendedName>
</protein>
<dbReference type="PANTHER" id="PTHR19384">
    <property type="entry name" value="NITRIC OXIDE SYNTHASE-RELATED"/>
    <property type="match status" value="1"/>
</dbReference>
<dbReference type="Gene3D" id="3.40.50.360">
    <property type="match status" value="1"/>
</dbReference>
<keyword evidence="14" id="KW-0443">Lipid metabolism</keyword>
<evidence type="ECO:0000256" key="9">
    <source>
        <dbReference type="ARBA" id="ARBA00022857"/>
    </source>
</evidence>
<dbReference type="GO" id="GO:0016126">
    <property type="term" value="P:sterol biosynthetic process"/>
    <property type="evidence" value="ECO:0007669"/>
    <property type="project" value="UniProtKB-KW"/>
</dbReference>
<dbReference type="Pfam" id="PF00667">
    <property type="entry name" value="FAD_binding_1"/>
    <property type="match status" value="1"/>
</dbReference>
<dbReference type="Gene3D" id="3.40.50.80">
    <property type="entry name" value="Nucleotide-binding domain of ferredoxin-NADP reductase (FNR) module"/>
    <property type="match status" value="1"/>
</dbReference>
<dbReference type="GO" id="GO:0003958">
    <property type="term" value="F:NADPH-hemoprotein reductase activity"/>
    <property type="evidence" value="ECO:0007669"/>
    <property type="project" value="UniProtKB-EC"/>
</dbReference>
<dbReference type="RefSeq" id="XP_064710845.1">
    <property type="nucleotide sequence ID" value="XM_064848221.1"/>
</dbReference>
<evidence type="ECO:0000256" key="3">
    <source>
        <dbReference type="ARBA" id="ARBA00022516"/>
    </source>
</evidence>
<evidence type="ECO:0000313" key="22">
    <source>
        <dbReference type="EMBL" id="KAK5062573.1"/>
    </source>
</evidence>
<evidence type="ECO:0000313" key="23">
    <source>
        <dbReference type="Proteomes" id="UP001358417"/>
    </source>
</evidence>
<keyword evidence="6" id="KW-0812">Transmembrane</keyword>
<dbReference type="InterPro" id="IPR008254">
    <property type="entry name" value="Flavodoxin/NO_synth"/>
</dbReference>
<comment type="caution">
    <text evidence="22">The sequence shown here is derived from an EMBL/GenBank/DDBJ whole genome shotgun (WGS) entry which is preliminary data.</text>
</comment>
<dbReference type="SUPFAM" id="SSF63380">
    <property type="entry name" value="Riboflavin synthase domain-like"/>
    <property type="match status" value="1"/>
</dbReference>
<dbReference type="EC" id="1.6.2.4" evidence="18"/>
<evidence type="ECO:0000256" key="12">
    <source>
        <dbReference type="ARBA" id="ARBA00023002"/>
    </source>
</evidence>
<evidence type="ECO:0000256" key="16">
    <source>
        <dbReference type="ARBA" id="ARBA00023166"/>
    </source>
</evidence>
<keyword evidence="9" id="KW-0521">NADP</keyword>
<dbReference type="InterPro" id="IPR023173">
    <property type="entry name" value="NADPH_Cyt_P450_Rdtase_alpha"/>
</dbReference>
<dbReference type="SUPFAM" id="SSF52343">
    <property type="entry name" value="Ferredoxin reductase-like, C-terminal NADP-linked domain"/>
    <property type="match status" value="1"/>
</dbReference>
<keyword evidence="12" id="KW-0560">Oxidoreductase</keyword>
<evidence type="ECO:0000256" key="10">
    <source>
        <dbReference type="ARBA" id="ARBA00022955"/>
    </source>
</evidence>
<dbReference type="GO" id="GO:0005829">
    <property type="term" value="C:cytosol"/>
    <property type="evidence" value="ECO:0007669"/>
    <property type="project" value="TreeGrafter"/>
</dbReference>
<evidence type="ECO:0000256" key="17">
    <source>
        <dbReference type="ARBA" id="ARBA00023221"/>
    </source>
</evidence>
<dbReference type="PROSITE" id="PS50902">
    <property type="entry name" value="FLAVODOXIN_LIKE"/>
    <property type="match status" value="1"/>
</dbReference>
<dbReference type="InterPro" id="IPR001709">
    <property type="entry name" value="Flavoprot_Pyr_Nucl_cyt_Rdtase"/>
</dbReference>
<evidence type="ECO:0000256" key="1">
    <source>
        <dbReference type="ARBA" id="ARBA00001917"/>
    </source>
</evidence>
<sequence length="732" mass="82153">MDTFLQIHPFPVALQGVSQTLLATRVGDWIFILALFCAFCFRLGDGKLWGRPDQNQYKWYEAPQKTGDLKAKPKQTRNIGERLQQIGCDIAILWGSQSGVSEAFAERLARQWQSRFALKTLVADLDDYDASSLSGYPAGKLCVFLCSTYGEGDPPDNAVNFCAALEKMKKKGTRVDGLYYLALGMGNRNYKHYNQVIVNLDRTLTDLGGVRIGPLGQADESQGTTEEDFMEWQESVLEDLGKSIPLHERPITYEPTLNVLDVCVDEQSLWMGEPSEAALLNMTKKVAYNSKNPYPAPLVASRTLSPIPDRLCVHMEISIADAPALRYQTGDHLAVWPINPEHEVERLLRLLGLDARNKRRQPIMIDNCKDVTSRRPNLPSPTTREALLKYYLEICALASRDLLVMISLFAPTEAAKAELLRLGTDKSAFRTDVAGRYASIGSLMEMVAPDQVWSQVPFSLLIESFNRIQPRYYSISSSPLVQPRLPTITMAVNNRQILSQDRANKEDRFLGLATNFLLAHDRRMAVKETQDQNVPWSQSQSYGTVPGYDLDGPRNKLSGGRIYMHIRKSTFKLPLNPAIPIIMVAAGTGIAPFRGFVQERARLAELGKSVGKMLLFFGCRDDDHDYLYKNEWEERLVQLGGSFVIVPCFSRLLTKKKMYVQDGLAEHGQLVLDMIDNGAGFYICGAATMAREVRARLNQVIAKSRQQTMEEADTWVSAKMGKVGLYHEDVWG</sequence>
<dbReference type="SUPFAM" id="SSF52218">
    <property type="entry name" value="Flavoproteins"/>
    <property type="match status" value="1"/>
</dbReference>
<organism evidence="22 23">
    <name type="scientific">Exophiala bonariae</name>
    <dbReference type="NCBI Taxonomy" id="1690606"/>
    <lineage>
        <taxon>Eukaryota</taxon>
        <taxon>Fungi</taxon>
        <taxon>Dikarya</taxon>
        <taxon>Ascomycota</taxon>
        <taxon>Pezizomycotina</taxon>
        <taxon>Eurotiomycetes</taxon>
        <taxon>Chaetothyriomycetidae</taxon>
        <taxon>Chaetothyriales</taxon>
        <taxon>Herpotrichiellaceae</taxon>
        <taxon>Exophiala</taxon>
    </lineage>
</organism>
<dbReference type="InterPro" id="IPR029039">
    <property type="entry name" value="Flavoprotein-like_sf"/>
</dbReference>
<evidence type="ECO:0000256" key="11">
    <source>
        <dbReference type="ARBA" id="ARBA00022989"/>
    </source>
</evidence>